<gene>
    <name evidence="10" type="primary">miaA</name>
    <name evidence="14" type="ORF">HJA_01725</name>
</gene>
<evidence type="ECO:0000256" key="4">
    <source>
        <dbReference type="ARBA" id="ARBA00022679"/>
    </source>
</evidence>
<keyword evidence="5 10" id="KW-0819">tRNA processing</keyword>
<dbReference type="PANTHER" id="PTHR11088:SF60">
    <property type="entry name" value="TRNA DIMETHYLALLYLTRANSFERASE"/>
    <property type="match status" value="1"/>
</dbReference>
<dbReference type="InterPro" id="IPR039657">
    <property type="entry name" value="Dimethylallyltransferase"/>
</dbReference>
<proteinExistence type="inferred from homology"/>
<dbReference type="RefSeq" id="WP_035577396.1">
    <property type="nucleotide sequence ID" value="NZ_ARYJ01000001.1"/>
</dbReference>
<evidence type="ECO:0000256" key="11">
    <source>
        <dbReference type="RuleBase" id="RU003783"/>
    </source>
</evidence>
<dbReference type="PANTHER" id="PTHR11088">
    <property type="entry name" value="TRNA DIMETHYLALLYLTRANSFERASE"/>
    <property type="match status" value="1"/>
</dbReference>
<dbReference type="InterPro" id="IPR027417">
    <property type="entry name" value="P-loop_NTPase"/>
</dbReference>
<comment type="catalytic activity">
    <reaction evidence="9 10 11">
        <text>adenosine(37) in tRNA + dimethylallyl diphosphate = N(6)-dimethylallyladenosine(37) in tRNA + diphosphate</text>
        <dbReference type="Rhea" id="RHEA:26482"/>
        <dbReference type="Rhea" id="RHEA-COMP:10162"/>
        <dbReference type="Rhea" id="RHEA-COMP:10375"/>
        <dbReference type="ChEBI" id="CHEBI:33019"/>
        <dbReference type="ChEBI" id="CHEBI:57623"/>
        <dbReference type="ChEBI" id="CHEBI:74411"/>
        <dbReference type="ChEBI" id="CHEBI:74415"/>
        <dbReference type="EC" id="2.5.1.75"/>
    </reaction>
</comment>
<dbReference type="eggNOG" id="COG0324">
    <property type="taxonomic scope" value="Bacteria"/>
</dbReference>
<dbReference type="Gene3D" id="1.10.20.140">
    <property type="match status" value="1"/>
</dbReference>
<evidence type="ECO:0000256" key="6">
    <source>
        <dbReference type="ARBA" id="ARBA00022741"/>
    </source>
</evidence>
<feature type="region of interest" description="Interaction with substrate tRNA" evidence="10">
    <location>
        <begin position="158"/>
        <end position="162"/>
    </location>
</feature>
<dbReference type="Gene3D" id="3.40.50.300">
    <property type="entry name" value="P-loop containing nucleotide triphosphate hydrolases"/>
    <property type="match status" value="1"/>
</dbReference>
<keyword evidence="15" id="KW-1185">Reference proteome</keyword>
<dbReference type="SUPFAM" id="SSF52540">
    <property type="entry name" value="P-loop containing nucleoside triphosphate hydrolases"/>
    <property type="match status" value="1"/>
</dbReference>
<evidence type="ECO:0000256" key="1">
    <source>
        <dbReference type="ARBA" id="ARBA00001946"/>
    </source>
</evidence>
<dbReference type="STRING" id="1280952.HJA_01725"/>
<evidence type="ECO:0000256" key="3">
    <source>
        <dbReference type="ARBA" id="ARBA00005842"/>
    </source>
</evidence>
<dbReference type="AlphaFoldDB" id="A0A059FKS2"/>
<feature type="binding site" evidence="10">
    <location>
        <begin position="9"/>
        <end position="16"/>
    </location>
    <ligand>
        <name>ATP</name>
        <dbReference type="ChEBI" id="CHEBI:30616"/>
    </ligand>
</feature>
<keyword evidence="6 10" id="KW-0547">Nucleotide-binding</keyword>
<dbReference type="PATRIC" id="fig|1280952.3.peg.350"/>
<evidence type="ECO:0000313" key="14">
    <source>
        <dbReference type="EMBL" id="KCZ91217.1"/>
    </source>
</evidence>
<dbReference type="Proteomes" id="UP000024816">
    <property type="component" value="Unassembled WGS sequence"/>
</dbReference>
<comment type="subunit">
    <text evidence="10">Monomer.</text>
</comment>
<evidence type="ECO:0000256" key="10">
    <source>
        <dbReference type="HAMAP-Rule" id="MF_00185"/>
    </source>
</evidence>
<evidence type="ECO:0000256" key="8">
    <source>
        <dbReference type="ARBA" id="ARBA00022842"/>
    </source>
</evidence>
<dbReference type="EMBL" id="ARYJ01000001">
    <property type="protein sequence ID" value="KCZ91217.1"/>
    <property type="molecule type" value="Genomic_DNA"/>
</dbReference>
<keyword evidence="8 10" id="KW-0460">Magnesium</keyword>
<comment type="similarity">
    <text evidence="3 10 13">Belongs to the IPP transferase family.</text>
</comment>
<reference evidence="14 15" key="1">
    <citation type="journal article" date="2014" name="Antonie Van Leeuwenhoek">
        <title>Hyphomonas beringensis sp. nov. and Hyphomonas chukchiensis sp. nov., isolated from surface seawater of the Bering Sea and Chukchi Sea.</title>
        <authorList>
            <person name="Li C."/>
            <person name="Lai Q."/>
            <person name="Li G."/>
            <person name="Dong C."/>
            <person name="Wang J."/>
            <person name="Liao Y."/>
            <person name="Shao Z."/>
        </authorList>
    </citation>
    <scope>NUCLEOTIDE SEQUENCE [LARGE SCALE GENOMIC DNA]</scope>
    <source>
        <strain evidence="14 15">VP2</strain>
    </source>
</reference>
<evidence type="ECO:0000256" key="2">
    <source>
        <dbReference type="ARBA" id="ARBA00003213"/>
    </source>
</evidence>
<sequence length="316" mass="35583">MHPAILIHGPTASGKTALAIEVARRLDGEVINADSMQVYRDLKVISARPDEEEMAGVPHHLFGHVNAAERYSTGQWLEEARAKIRVLQKKNKRAVIVGGTGLYLLALTQGLSAIPPVPEDIRAEVRDIAEAEGAEGLRARLAPHDAETAERLGTGDRQRLARAYEVWLATGRPITDFHNERQPPVLLDREWMGFALTPPRAKLYAKIDRRFEGMLMQGAMAEARALIERGLDPELPAMKAHGMPWLAAFARGEISAEFAAENAKRDTRRYAKRQFTWIGRQFPFWPRIPGTEMSDRMRVILALYREIDREMEADYS</sequence>
<keyword evidence="7 10" id="KW-0067">ATP-binding</keyword>
<feature type="site" description="Interaction with substrate tRNA" evidence="10">
    <location>
        <position position="100"/>
    </location>
</feature>
<dbReference type="GO" id="GO:0006400">
    <property type="term" value="P:tRNA modification"/>
    <property type="evidence" value="ECO:0007669"/>
    <property type="project" value="TreeGrafter"/>
</dbReference>
<evidence type="ECO:0000313" key="15">
    <source>
        <dbReference type="Proteomes" id="UP000024816"/>
    </source>
</evidence>
<dbReference type="GO" id="GO:0052381">
    <property type="term" value="F:tRNA dimethylallyltransferase activity"/>
    <property type="evidence" value="ECO:0007669"/>
    <property type="project" value="UniProtKB-UniRule"/>
</dbReference>
<comment type="caution">
    <text evidence="10">Lacks conserved residue(s) required for the propagation of feature annotation.</text>
</comment>
<evidence type="ECO:0000256" key="7">
    <source>
        <dbReference type="ARBA" id="ARBA00022840"/>
    </source>
</evidence>
<keyword evidence="4 10" id="KW-0808">Transferase</keyword>
<dbReference type="HAMAP" id="MF_00185">
    <property type="entry name" value="IPP_trans"/>
    <property type="match status" value="1"/>
</dbReference>
<evidence type="ECO:0000256" key="5">
    <source>
        <dbReference type="ARBA" id="ARBA00022694"/>
    </source>
</evidence>
<feature type="region of interest" description="Interaction with substrate tRNA" evidence="10">
    <location>
        <begin position="34"/>
        <end position="37"/>
    </location>
</feature>
<dbReference type="EC" id="2.5.1.75" evidence="10"/>
<dbReference type="GO" id="GO:0005524">
    <property type="term" value="F:ATP binding"/>
    <property type="evidence" value="ECO:0007669"/>
    <property type="project" value="UniProtKB-UniRule"/>
</dbReference>
<dbReference type="OrthoDB" id="9776390at2"/>
<comment type="function">
    <text evidence="2 10 12">Catalyzes the transfer of a dimethylallyl group onto the adenine at position 37 in tRNAs that read codons beginning with uridine, leading to the formation of N6-(dimethylallyl)adenosine (i(6)A).</text>
</comment>
<organism evidence="14 15">
    <name type="scientific">Hyphomonas jannaschiana VP2</name>
    <dbReference type="NCBI Taxonomy" id="1280952"/>
    <lineage>
        <taxon>Bacteria</taxon>
        <taxon>Pseudomonadati</taxon>
        <taxon>Pseudomonadota</taxon>
        <taxon>Alphaproteobacteria</taxon>
        <taxon>Hyphomonadales</taxon>
        <taxon>Hyphomonadaceae</taxon>
        <taxon>Hyphomonas</taxon>
    </lineage>
</organism>
<dbReference type="InterPro" id="IPR018022">
    <property type="entry name" value="IPT"/>
</dbReference>
<name>A0A059FKS2_9PROT</name>
<protein>
    <recommendedName>
        <fullName evidence="10">tRNA dimethylallyltransferase</fullName>
        <ecNumber evidence="10">2.5.1.75</ecNumber>
    </recommendedName>
    <alternativeName>
        <fullName evidence="10">Dimethylallyl diphosphate:tRNA dimethylallyltransferase</fullName>
        <shortName evidence="10">DMAPP:tRNA dimethylallyltransferase</shortName>
        <shortName evidence="10">DMATase</shortName>
    </alternativeName>
    <alternativeName>
        <fullName evidence="10">Isopentenyl-diphosphate:tRNA isopentenyltransferase</fullName>
        <shortName evidence="10">IPP transferase</shortName>
        <shortName evidence="10">IPPT</shortName>
        <shortName evidence="10">IPTase</shortName>
    </alternativeName>
</protein>
<evidence type="ECO:0000256" key="13">
    <source>
        <dbReference type="RuleBase" id="RU003785"/>
    </source>
</evidence>
<accession>A0A059FKS2</accession>
<evidence type="ECO:0000256" key="9">
    <source>
        <dbReference type="ARBA" id="ARBA00049563"/>
    </source>
</evidence>
<feature type="site" description="Interaction with substrate tRNA" evidence="10">
    <location>
        <position position="122"/>
    </location>
</feature>
<dbReference type="Pfam" id="PF01715">
    <property type="entry name" value="IPPT"/>
    <property type="match status" value="1"/>
</dbReference>
<feature type="binding site" evidence="10">
    <location>
        <begin position="11"/>
        <end position="16"/>
    </location>
    <ligand>
        <name>substrate</name>
    </ligand>
</feature>
<evidence type="ECO:0000256" key="12">
    <source>
        <dbReference type="RuleBase" id="RU003784"/>
    </source>
</evidence>
<dbReference type="NCBIfam" id="TIGR00174">
    <property type="entry name" value="miaA"/>
    <property type="match status" value="1"/>
</dbReference>
<comment type="cofactor">
    <cofactor evidence="1 10">
        <name>Mg(2+)</name>
        <dbReference type="ChEBI" id="CHEBI:18420"/>
    </cofactor>
</comment>
<comment type="caution">
    <text evidence="14">The sequence shown here is derived from an EMBL/GenBank/DDBJ whole genome shotgun (WGS) entry which is preliminary data.</text>
</comment>